<protein>
    <recommendedName>
        <fullName evidence="3">GDP/GTP exchange factor Sec2 N-terminal domain-containing protein</fullName>
    </recommendedName>
</protein>
<feature type="domain" description="GDP/GTP exchange factor Sec2 N-terminal" evidence="3">
    <location>
        <begin position="256"/>
        <end position="330"/>
    </location>
</feature>
<evidence type="ECO:0000313" key="5">
    <source>
        <dbReference type="Proteomes" id="UP000054097"/>
    </source>
</evidence>
<reference evidence="5" key="2">
    <citation type="submission" date="2015-01" db="EMBL/GenBank/DDBJ databases">
        <title>Evolutionary Origins and Diversification of the Mycorrhizal Mutualists.</title>
        <authorList>
            <consortium name="DOE Joint Genome Institute"/>
            <consortium name="Mycorrhizal Genomics Consortium"/>
            <person name="Kohler A."/>
            <person name="Kuo A."/>
            <person name="Nagy L.G."/>
            <person name="Floudas D."/>
            <person name="Copeland A."/>
            <person name="Barry K.W."/>
            <person name="Cichocki N."/>
            <person name="Veneault-Fourrey C."/>
            <person name="LaButti K."/>
            <person name="Lindquist E.A."/>
            <person name="Lipzen A."/>
            <person name="Lundell T."/>
            <person name="Morin E."/>
            <person name="Murat C."/>
            <person name="Riley R."/>
            <person name="Ohm R."/>
            <person name="Sun H."/>
            <person name="Tunlid A."/>
            <person name="Henrissat B."/>
            <person name="Grigoriev I.V."/>
            <person name="Hibbett D.S."/>
            <person name="Martin F."/>
        </authorList>
    </citation>
    <scope>NUCLEOTIDE SEQUENCE [LARGE SCALE GENOMIC DNA]</scope>
    <source>
        <strain evidence="5">MAFF 305830</strain>
    </source>
</reference>
<accession>A0A0C3BJ75</accession>
<feature type="region of interest" description="Disordered" evidence="2">
    <location>
        <begin position="350"/>
        <end position="374"/>
    </location>
</feature>
<feature type="region of interest" description="Disordered" evidence="2">
    <location>
        <begin position="170"/>
        <end position="288"/>
    </location>
</feature>
<dbReference type="Pfam" id="PF06428">
    <property type="entry name" value="Sec2p"/>
    <property type="match status" value="1"/>
</dbReference>
<evidence type="ECO:0000256" key="1">
    <source>
        <dbReference type="ARBA" id="ARBA00023054"/>
    </source>
</evidence>
<gene>
    <name evidence="4" type="ORF">M408DRAFT_327724</name>
</gene>
<feature type="compositionally biased region" description="Polar residues" evidence="2">
    <location>
        <begin position="14"/>
        <end position="57"/>
    </location>
</feature>
<sequence>MAEFERDEHEIPQTGPSNASRTSYSANQGETRNSVSGHPNDASTMGPSSQGNYSNAPETVKETPNKIKSPLAAAAADREIALRVWTASLDRHDDVRDALGRMLGWVEELAALLHHTLKAKTELQTTLTVTQSNLALALSNTEMLEAALKRDASGRRVDVGWARSSAIYPPATAPLPANAGSPSASTPPIAKSETGFFKFLRNNGGSSTPPPGHMHRDSGGSIGMHTPHPSIDSPSSSTPNLHRAHSHLASPSMPSLHSTVSSVSKREAELAQALQRERESTSKALEEKRKLEEELESLSQALFEEANKMVATERMQRAQVEEELQNVRQEREALKGALRIVEGENSTLRSGAPAVARSHHASLSNASSASRDRPRALTIDTDRGQGDVAQISGIDLTQTPSTSELPPRSGDQTPVSTIETRPDIALATQIGNGPQDPNLRHVTTEMQQGGRPRRGTGESEGATYDHVPRSLTFGM</sequence>
<dbReference type="Gene3D" id="6.10.140.910">
    <property type="match status" value="1"/>
</dbReference>
<keyword evidence="5" id="KW-1185">Reference proteome</keyword>
<dbReference type="GO" id="GO:0005085">
    <property type="term" value="F:guanyl-nucleotide exchange factor activity"/>
    <property type="evidence" value="ECO:0007669"/>
    <property type="project" value="InterPro"/>
</dbReference>
<dbReference type="InterPro" id="IPR009449">
    <property type="entry name" value="Sec2_N"/>
</dbReference>
<organism evidence="4 5">
    <name type="scientific">Serendipita vermifera MAFF 305830</name>
    <dbReference type="NCBI Taxonomy" id="933852"/>
    <lineage>
        <taxon>Eukaryota</taxon>
        <taxon>Fungi</taxon>
        <taxon>Dikarya</taxon>
        <taxon>Basidiomycota</taxon>
        <taxon>Agaricomycotina</taxon>
        <taxon>Agaricomycetes</taxon>
        <taxon>Sebacinales</taxon>
        <taxon>Serendipitaceae</taxon>
        <taxon>Serendipita</taxon>
    </lineage>
</organism>
<dbReference type="OrthoDB" id="5560525at2759"/>
<dbReference type="AlphaFoldDB" id="A0A0C3BJ75"/>
<feature type="compositionally biased region" description="Basic and acidic residues" evidence="2">
    <location>
        <begin position="1"/>
        <end position="11"/>
    </location>
</feature>
<feature type="non-terminal residue" evidence="4">
    <location>
        <position position="1"/>
    </location>
</feature>
<dbReference type="PANTHER" id="PTHR14430:SF0">
    <property type="entry name" value="SEC2P DOMAIN-CONTAINING PROTEIN"/>
    <property type="match status" value="1"/>
</dbReference>
<feature type="region of interest" description="Disordered" evidence="2">
    <location>
        <begin position="1"/>
        <end position="63"/>
    </location>
</feature>
<dbReference type="GO" id="GO:0051286">
    <property type="term" value="C:cell tip"/>
    <property type="evidence" value="ECO:0007669"/>
    <property type="project" value="TreeGrafter"/>
</dbReference>
<proteinExistence type="predicted"/>
<dbReference type="GO" id="GO:0006887">
    <property type="term" value="P:exocytosis"/>
    <property type="evidence" value="ECO:0007669"/>
    <property type="project" value="TreeGrafter"/>
</dbReference>
<dbReference type="InterPro" id="IPR040351">
    <property type="entry name" value="RAB3IL/RAB3IP/Sec2"/>
</dbReference>
<dbReference type="SUPFAM" id="SSF144284">
    <property type="entry name" value="Sec2 N-terminal region"/>
    <property type="match status" value="1"/>
</dbReference>
<evidence type="ECO:0000313" key="4">
    <source>
        <dbReference type="EMBL" id="KIM31551.1"/>
    </source>
</evidence>
<feature type="region of interest" description="Disordered" evidence="2">
    <location>
        <begin position="430"/>
        <end position="475"/>
    </location>
</feature>
<dbReference type="Proteomes" id="UP000054097">
    <property type="component" value="Unassembled WGS sequence"/>
</dbReference>
<dbReference type="EMBL" id="KN824282">
    <property type="protein sequence ID" value="KIM31551.1"/>
    <property type="molecule type" value="Genomic_DNA"/>
</dbReference>
<dbReference type="PANTHER" id="PTHR14430">
    <property type="entry name" value="RABIN3-RELATED"/>
    <property type="match status" value="1"/>
</dbReference>
<dbReference type="STRING" id="933852.A0A0C3BJ75"/>
<keyword evidence="1" id="KW-0175">Coiled coil</keyword>
<dbReference type="HOGENOM" id="CLU_602849_0_0_1"/>
<dbReference type="GO" id="GO:0070319">
    <property type="term" value="C:Golgi to plasma membrane transport vesicle"/>
    <property type="evidence" value="ECO:0007669"/>
    <property type="project" value="TreeGrafter"/>
</dbReference>
<feature type="compositionally biased region" description="Basic and acidic residues" evidence="2">
    <location>
        <begin position="264"/>
        <end position="288"/>
    </location>
</feature>
<name>A0A0C3BJ75_SERVB</name>
<feature type="region of interest" description="Disordered" evidence="2">
    <location>
        <begin position="396"/>
        <end position="416"/>
    </location>
</feature>
<feature type="compositionally biased region" description="Polar residues" evidence="2">
    <location>
        <begin position="252"/>
        <end position="263"/>
    </location>
</feature>
<evidence type="ECO:0000256" key="2">
    <source>
        <dbReference type="SAM" id="MobiDB-lite"/>
    </source>
</evidence>
<evidence type="ECO:0000259" key="3">
    <source>
        <dbReference type="Pfam" id="PF06428"/>
    </source>
</evidence>
<reference evidence="4 5" key="1">
    <citation type="submission" date="2014-04" db="EMBL/GenBank/DDBJ databases">
        <authorList>
            <consortium name="DOE Joint Genome Institute"/>
            <person name="Kuo A."/>
            <person name="Zuccaro A."/>
            <person name="Kohler A."/>
            <person name="Nagy L.G."/>
            <person name="Floudas D."/>
            <person name="Copeland A."/>
            <person name="Barry K.W."/>
            <person name="Cichocki N."/>
            <person name="Veneault-Fourrey C."/>
            <person name="LaButti K."/>
            <person name="Lindquist E.A."/>
            <person name="Lipzen A."/>
            <person name="Lundell T."/>
            <person name="Morin E."/>
            <person name="Murat C."/>
            <person name="Sun H."/>
            <person name="Tunlid A."/>
            <person name="Henrissat B."/>
            <person name="Grigoriev I.V."/>
            <person name="Hibbett D.S."/>
            <person name="Martin F."/>
            <person name="Nordberg H.P."/>
            <person name="Cantor M.N."/>
            <person name="Hua S.X."/>
        </authorList>
    </citation>
    <scope>NUCLEOTIDE SEQUENCE [LARGE SCALE GENOMIC DNA]</scope>
    <source>
        <strain evidence="4 5">MAFF 305830</strain>
    </source>
</reference>